<evidence type="ECO:0000313" key="3">
    <source>
        <dbReference type="Proteomes" id="UP000305778"/>
    </source>
</evidence>
<protein>
    <submittedName>
        <fullName evidence="2">IS1380 family transposase</fullName>
    </submittedName>
</protein>
<accession>A0A4U0R934</accession>
<dbReference type="Proteomes" id="UP000305778">
    <property type="component" value="Unassembled WGS sequence"/>
</dbReference>
<dbReference type="AlphaFoldDB" id="A0A4U0R934"/>
<comment type="caution">
    <text evidence="2">The sequence shown here is derived from an EMBL/GenBank/DDBJ whole genome shotgun (WGS) entry which is preliminary data.</text>
</comment>
<dbReference type="InterPro" id="IPR047960">
    <property type="entry name" value="Transpos_IS1380"/>
</dbReference>
<reference evidence="2 3" key="1">
    <citation type="submission" date="2019-04" db="EMBL/GenBank/DDBJ databases">
        <title>Streptomyces oryziradicis sp. nov., a novel actinomycete isolated from rhizosphere soil of rice (Oryza sativa L.).</title>
        <authorList>
            <person name="Li C."/>
        </authorList>
    </citation>
    <scope>NUCLEOTIDE SEQUENCE [LARGE SCALE GENOMIC DNA]</scope>
    <source>
        <strain evidence="2 3">NEAU-C40</strain>
    </source>
</reference>
<dbReference type="Pfam" id="PF13701">
    <property type="entry name" value="DDE_Tnp_1_4"/>
    <property type="match status" value="1"/>
</dbReference>
<gene>
    <name evidence="2" type="ORF">FCI23_55525</name>
</gene>
<dbReference type="EMBL" id="SUMC01000316">
    <property type="protein sequence ID" value="TJZ91336.1"/>
    <property type="molecule type" value="Genomic_DNA"/>
</dbReference>
<feature type="domain" description="Transposase DDE" evidence="1">
    <location>
        <begin position="20"/>
        <end position="470"/>
    </location>
</feature>
<organism evidence="2 3">
    <name type="scientific">Actinacidiphila oryziradicis</name>
    <dbReference type="NCBI Taxonomy" id="2571141"/>
    <lineage>
        <taxon>Bacteria</taxon>
        <taxon>Bacillati</taxon>
        <taxon>Actinomycetota</taxon>
        <taxon>Actinomycetes</taxon>
        <taxon>Kitasatosporales</taxon>
        <taxon>Streptomycetaceae</taxon>
        <taxon>Actinacidiphila</taxon>
    </lineage>
</organism>
<dbReference type="NCBIfam" id="NF033539">
    <property type="entry name" value="transpos_IS1380"/>
    <property type="match status" value="1"/>
</dbReference>
<sequence length="474" mass="52313">MTCRGGTLPVSKRTEWADDLSLSASGKKLVGKAGIVPVRRLADKVGLTDALGAALVRRDFRPVHDRGTVLVSAACAVLLGARSMAGIDVMRQASLVLGRPASASTLWRTLEAIGPVQLTKIASARARTRVHVHQQLDLRPGGFPWIKVNGRELTGITVLDLDASVVPAHSDKEGAEPNFKGYGHHPLLMFCDNTEELLVNRLRPGSAGSNTADDHISVSIEGLRQLPTRRRRRVLLRTDGAGATREFLAWITSGGGNAANRWEYSVGHTRDDDFWRALAKGPSHAWTPALDHKGQPRKDAGLVEITDMLDLEGWPDGMRVIVRREPIHPKYERELKDYEKKTDYRYQAIATNTEGGQLQFLDARARSHTHVEAGIRRSKALSLNLMPSRYFKVNQAWCTILALATDLARWFQLLAVSGKLARAEPATLRTRLLDVPAKITDHARRRELKLDPAWPASTDIVDAWDAVQALPDPD</sequence>
<evidence type="ECO:0000259" key="1">
    <source>
        <dbReference type="Pfam" id="PF13701"/>
    </source>
</evidence>
<dbReference type="InterPro" id="IPR025668">
    <property type="entry name" value="Tnp_DDE_dom"/>
</dbReference>
<proteinExistence type="predicted"/>
<keyword evidence="3" id="KW-1185">Reference proteome</keyword>
<dbReference type="OrthoDB" id="3254802at2"/>
<evidence type="ECO:0000313" key="2">
    <source>
        <dbReference type="EMBL" id="TJZ91336.1"/>
    </source>
</evidence>
<name>A0A4U0R934_9ACTN</name>